<comment type="caution">
    <text evidence="1">The sequence shown here is derived from an EMBL/GenBank/DDBJ whole genome shotgun (WGS) entry which is preliminary data.</text>
</comment>
<keyword evidence="2" id="KW-1185">Reference proteome</keyword>
<reference evidence="1 2" key="1">
    <citation type="submission" date="2018-11" db="EMBL/GenBank/DDBJ databases">
        <title>Genome sequencing of Lachnoanaerobaculum orale DSM 24553T.</title>
        <authorList>
            <person name="Kook J.-K."/>
            <person name="Park S.-N."/>
            <person name="Lim Y.K."/>
        </authorList>
    </citation>
    <scope>NUCLEOTIDE SEQUENCE [LARGE SCALE GENOMIC DNA]</scope>
    <source>
        <strain evidence="1 2">DSM 24553</strain>
    </source>
</reference>
<sequence length="40" mass="4514">MLNIINAGDHVIDSSDIYGGIYNLITNIMKSKENGYWKVI</sequence>
<evidence type="ECO:0000313" key="1">
    <source>
        <dbReference type="EMBL" id="RRJ17356.1"/>
    </source>
</evidence>
<accession>A0A3P3Q859</accession>
<evidence type="ECO:0000313" key="2">
    <source>
        <dbReference type="Proteomes" id="UP000276982"/>
    </source>
</evidence>
<dbReference type="EMBL" id="RRCM01000001">
    <property type="protein sequence ID" value="RRJ17356.1"/>
    <property type="molecule type" value="Genomic_DNA"/>
</dbReference>
<dbReference type="AlphaFoldDB" id="A0A3P3Q859"/>
<organism evidence="1 2">
    <name type="scientific">Lachnoanaerobaculum orale</name>
    <dbReference type="NCBI Taxonomy" id="979627"/>
    <lineage>
        <taxon>Bacteria</taxon>
        <taxon>Bacillati</taxon>
        <taxon>Bacillota</taxon>
        <taxon>Clostridia</taxon>
        <taxon>Lachnospirales</taxon>
        <taxon>Lachnospiraceae</taxon>
        <taxon>Lachnoanaerobaculum</taxon>
    </lineage>
</organism>
<name>A0A3P3Q859_9FIRM</name>
<dbReference type="Proteomes" id="UP000276982">
    <property type="component" value="Unassembled WGS sequence"/>
</dbReference>
<protein>
    <submittedName>
        <fullName evidence="1">Uncharacterized protein</fullName>
    </submittedName>
</protein>
<gene>
    <name evidence="1" type="ORF">EHW90_07190</name>
</gene>
<proteinExistence type="predicted"/>